<evidence type="ECO:0000256" key="1">
    <source>
        <dbReference type="SAM" id="MobiDB-lite"/>
    </source>
</evidence>
<name>A0A7U2F0C9_PHANO</name>
<evidence type="ECO:0000313" key="3">
    <source>
        <dbReference type="EMBL" id="QRC99728.1"/>
    </source>
</evidence>
<organism evidence="2 4">
    <name type="scientific">Phaeosphaeria nodorum (strain SN15 / ATCC MYA-4574 / FGSC 10173)</name>
    <name type="common">Glume blotch fungus</name>
    <name type="synonym">Parastagonospora nodorum</name>
    <dbReference type="NCBI Taxonomy" id="321614"/>
    <lineage>
        <taxon>Eukaryota</taxon>
        <taxon>Fungi</taxon>
        <taxon>Dikarya</taxon>
        <taxon>Ascomycota</taxon>
        <taxon>Pezizomycotina</taxon>
        <taxon>Dothideomycetes</taxon>
        <taxon>Pleosporomycetidae</taxon>
        <taxon>Pleosporales</taxon>
        <taxon>Pleosporineae</taxon>
        <taxon>Phaeosphaeriaceae</taxon>
        <taxon>Parastagonospora</taxon>
    </lineage>
</organism>
<reference evidence="4" key="1">
    <citation type="journal article" date="2021" name="BMC Genomics">
        <title>Chromosome-level genome assembly and manually-curated proteome of model necrotroph Parastagonospora nodorum Sn15 reveals a genome-wide trove of candidate effector homologs, and redundancy of virulence-related functions within an accessory chromosome.</title>
        <authorList>
            <person name="Bertazzoni S."/>
            <person name="Jones D.A.B."/>
            <person name="Phan H.T."/>
            <person name="Tan K.-C."/>
            <person name="Hane J.K."/>
        </authorList>
    </citation>
    <scope>NUCLEOTIDE SEQUENCE [LARGE SCALE GENOMIC DNA]</scope>
    <source>
        <strain evidence="4">SN15 / ATCC MYA-4574 / FGSC 10173)</strain>
    </source>
</reference>
<reference evidence="2" key="2">
    <citation type="submission" date="2021-01" db="EMBL/GenBank/DDBJ databases">
        <title>Chromosome-level genome assembly and manually-curated proteome of model necrotroph Parastagonospora nodorum Sn15 reveals a genome-wide trove of effector-like homologs, and redundancy of virulence-related functions within an accessory chromosome.</title>
        <authorList>
            <person name="Bertazzoni S."/>
            <person name="Jones D.A.B."/>
            <person name="Phan H.T."/>
            <person name="Tan K.-C."/>
            <person name="Hane J."/>
        </authorList>
    </citation>
    <scope>NUCLEOTIDE SEQUENCE</scope>
    <source>
        <strain evidence="2">SN15</strain>
    </source>
</reference>
<gene>
    <name evidence="2" type="ORF">JI435_409020</name>
    <name evidence="3" type="ORF">JI435_413860</name>
</gene>
<feature type="compositionally biased region" description="Low complexity" evidence="1">
    <location>
        <begin position="30"/>
        <end position="42"/>
    </location>
</feature>
<dbReference type="Proteomes" id="UP000663193">
    <property type="component" value="Chromosome 6"/>
</dbReference>
<evidence type="ECO:0000313" key="2">
    <source>
        <dbReference type="EMBL" id="QRC96444.1"/>
    </source>
</evidence>
<evidence type="ECO:0000313" key="4">
    <source>
        <dbReference type="Proteomes" id="UP000663193"/>
    </source>
</evidence>
<sequence length="76" mass="8410">MTPKRHTLQYPAPGTRSGRWGRRGTVLHRPGPTKTTTTTPHPNNIELKAALTLTPDNCRTNRLLHGSMHTGLTKSD</sequence>
<dbReference type="EMBL" id="CP069028">
    <property type="protein sequence ID" value="QRC96444.1"/>
    <property type="molecule type" value="Genomic_DNA"/>
</dbReference>
<accession>A0A7U2F0C9</accession>
<dbReference type="VEuPathDB" id="FungiDB:JI435_413860"/>
<dbReference type="AlphaFoldDB" id="A0A7U2F0C9"/>
<proteinExistence type="predicted"/>
<dbReference type="EMBL" id="CP069032">
    <property type="protein sequence ID" value="QRC99728.1"/>
    <property type="molecule type" value="Genomic_DNA"/>
</dbReference>
<dbReference type="VEuPathDB" id="FungiDB:JI435_409020"/>
<protein>
    <submittedName>
        <fullName evidence="2">Uncharacterized protein</fullName>
    </submittedName>
</protein>
<feature type="region of interest" description="Disordered" evidence="1">
    <location>
        <begin position="1"/>
        <end position="42"/>
    </location>
</feature>
<keyword evidence="4" id="KW-1185">Reference proteome</keyword>
<dbReference type="Proteomes" id="UP000663193">
    <property type="component" value="Chromosome 10"/>
</dbReference>